<dbReference type="InterPro" id="IPR001173">
    <property type="entry name" value="Glyco_trans_2-like"/>
</dbReference>
<protein>
    <submittedName>
        <fullName evidence="2">Two-domain glycosyltransferase</fullName>
    </submittedName>
</protein>
<evidence type="ECO:0000259" key="1">
    <source>
        <dbReference type="Pfam" id="PF00535"/>
    </source>
</evidence>
<keyword evidence="2" id="KW-0808">Transferase</keyword>
<evidence type="ECO:0000313" key="2">
    <source>
        <dbReference type="EMBL" id="ETR67095.1"/>
    </source>
</evidence>
<comment type="caution">
    <text evidence="2">The sequence shown here is derived from an EMBL/GenBank/DDBJ whole genome shotgun (WGS) entry which is preliminary data.</text>
</comment>
<proteinExistence type="predicted"/>
<sequence>MINTQASIIITTYNWPEALKAVLSSIMAQTALNFEIIIADDGSSDETKDLVQSQLDSFPQRWVHVRHNDDGIRQARIKNLAIKYVQSKYLIFIDHDVVLHPEFINDHLLMATPRCFLQGKRVFLPESLTQIILDDGNLPEISPWQKGLENRKNAIRCPQIGKFMARPHSFQKHCGGAIYLCIMKTLLRLMAMMRCLIRHGGGKIRIFAIVYFIRP</sequence>
<gene>
    <name evidence="2" type="ORF">OMM_11958</name>
</gene>
<dbReference type="Proteomes" id="UP000189670">
    <property type="component" value="Unassembled WGS sequence"/>
</dbReference>
<dbReference type="InterPro" id="IPR050834">
    <property type="entry name" value="Glycosyltransf_2"/>
</dbReference>
<dbReference type="SUPFAM" id="SSF53448">
    <property type="entry name" value="Nucleotide-diphospho-sugar transferases"/>
    <property type="match status" value="1"/>
</dbReference>
<dbReference type="InterPro" id="IPR029044">
    <property type="entry name" value="Nucleotide-diphossugar_trans"/>
</dbReference>
<dbReference type="Gene3D" id="3.90.550.10">
    <property type="entry name" value="Spore Coat Polysaccharide Biosynthesis Protein SpsA, Chain A"/>
    <property type="match status" value="1"/>
</dbReference>
<accession>A0A1V1NX21</accession>
<dbReference type="EMBL" id="ATBP01001561">
    <property type="protein sequence ID" value="ETR67095.1"/>
    <property type="molecule type" value="Genomic_DNA"/>
</dbReference>
<dbReference type="AlphaFoldDB" id="A0A1V1NX21"/>
<dbReference type="GO" id="GO:0016740">
    <property type="term" value="F:transferase activity"/>
    <property type="evidence" value="ECO:0007669"/>
    <property type="project" value="UniProtKB-KW"/>
</dbReference>
<name>A0A1V1NX21_9BACT</name>
<feature type="domain" description="Glycosyltransferase 2-like" evidence="1">
    <location>
        <begin position="7"/>
        <end position="108"/>
    </location>
</feature>
<organism evidence="2 3">
    <name type="scientific">Candidatus Magnetoglobus multicellularis str. Araruama</name>
    <dbReference type="NCBI Taxonomy" id="890399"/>
    <lineage>
        <taxon>Bacteria</taxon>
        <taxon>Pseudomonadati</taxon>
        <taxon>Thermodesulfobacteriota</taxon>
        <taxon>Desulfobacteria</taxon>
        <taxon>Desulfobacterales</taxon>
        <taxon>Desulfobacteraceae</taxon>
        <taxon>Candidatus Magnetoglobus</taxon>
    </lineage>
</organism>
<evidence type="ECO:0000313" key="3">
    <source>
        <dbReference type="Proteomes" id="UP000189670"/>
    </source>
</evidence>
<dbReference type="PANTHER" id="PTHR43685:SF3">
    <property type="entry name" value="SLR2126 PROTEIN"/>
    <property type="match status" value="1"/>
</dbReference>
<reference evidence="3" key="1">
    <citation type="submission" date="2012-11" db="EMBL/GenBank/DDBJ databases">
        <authorList>
            <person name="Lucero-Rivera Y.E."/>
            <person name="Tovar-Ramirez D."/>
        </authorList>
    </citation>
    <scope>NUCLEOTIDE SEQUENCE [LARGE SCALE GENOMIC DNA]</scope>
    <source>
        <strain evidence="3">Araruama</strain>
    </source>
</reference>
<dbReference type="PANTHER" id="PTHR43685">
    <property type="entry name" value="GLYCOSYLTRANSFERASE"/>
    <property type="match status" value="1"/>
</dbReference>
<dbReference type="Pfam" id="PF00535">
    <property type="entry name" value="Glycos_transf_2"/>
    <property type="match status" value="1"/>
</dbReference>